<sequence length="179" mass="19929">MILGPKEVKKAMLSQLNQTLVTLKVEQNQLFSPNCHLLLYGSSSGDIMDASPSQLASPKAKNHSMSGDILDPSPKMPCPFYIAGFLQSLNAELMGPVDCSQGTFGSMNQKRHRCENKVHMAPCIHTVPRPCRGHGYPSQEHRVSEQALMEKKSFGKFCMSQSSNRLLLCQKYCLSFMVY</sequence>
<dbReference type="AGR" id="MGI:3641819"/>
<reference evidence="1" key="6">
    <citation type="submission" date="2004-03" db="EMBL/GenBank/DDBJ databases">
        <authorList>
            <person name="Arakawa T."/>
            <person name="Carninci P."/>
            <person name="Fukuda S."/>
            <person name="Hashizume W."/>
            <person name="Hayashida K."/>
            <person name="Hori F."/>
            <person name="Iida J."/>
            <person name="Imamura K."/>
            <person name="Imotani K."/>
            <person name="Itoh M."/>
            <person name="Kanagawa S."/>
            <person name="Kawai J."/>
            <person name="Kojima M."/>
            <person name="Konno H."/>
            <person name="Murata M."/>
            <person name="Nakamura M."/>
            <person name="Ninomiya N."/>
            <person name="Nishiyori H."/>
            <person name="Nomura K."/>
            <person name="Ohno M."/>
            <person name="Sakazume N."/>
            <person name="Sano H."/>
            <person name="Sasaki D."/>
            <person name="Shibata K."/>
            <person name="Shiraki T."/>
            <person name="Tagami M."/>
            <person name="Tagami Y."/>
            <person name="Waki K."/>
            <person name="Watahiki A."/>
            <person name="Muramatsu M."/>
            <person name="Hayashizaki Y."/>
        </authorList>
    </citation>
    <scope>NUCLEOTIDE SEQUENCE</scope>
    <source>
        <strain evidence="1">C57BL/6J</strain>
        <tissue evidence="1">Visual cortex</tissue>
    </source>
</reference>
<reference evidence="1" key="4">
    <citation type="journal article" date="2001" name="Nature">
        <title>Functional annotation of a full-length mouse cDNA collection.</title>
        <authorList>
            <consortium name="The RIKEN Genome Exploration Research Group Phase II Team and the FANTOM Consortium"/>
        </authorList>
    </citation>
    <scope>NUCLEOTIDE SEQUENCE</scope>
    <source>
        <strain evidence="1">C57BL/6J</strain>
        <tissue evidence="1">Visual cortex</tissue>
    </source>
</reference>
<reference evidence="1" key="1">
    <citation type="journal article" date="1999" name="Methods Enzymol.">
        <title>High-efficiency full-length cDNA cloning.</title>
        <authorList>
            <person name="Carninci P."/>
            <person name="Hayashizaki Y."/>
        </authorList>
    </citation>
    <scope>NUCLEOTIDE SEQUENCE</scope>
    <source>
        <strain evidence="1">C57BL/6J</strain>
        <tissue evidence="1">Visual cortex</tissue>
    </source>
</reference>
<reference evidence="1" key="8">
    <citation type="journal article" date="2005" name="Science">
        <title>Antisense Transcription in the Mammalian Transcriptome.</title>
        <authorList>
            <consortium name="RIKEN Genome Exploration Research Group and Genome Science Group (Genome Network Project Core Group) and the FANTOM Consortium"/>
        </authorList>
    </citation>
    <scope>NUCLEOTIDE SEQUENCE</scope>
    <source>
        <strain evidence="1">C57BL/6J</strain>
        <tissue evidence="1">Visual cortex</tissue>
    </source>
</reference>
<proteinExistence type="evidence at transcript level"/>
<dbReference type="EMBL" id="AK158578">
    <property type="protein sequence ID" value="BAE34565.1"/>
    <property type="molecule type" value="mRNA"/>
</dbReference>
<reference evidence="1" key="2">
    <citation type="journal article" date="2000" name="Genome Res.">
        <title>Normalization and subtraction of cap-trapper-selected cDNAs to prepare full-length cDNA libraries for rapid discovery of new genes.</title>
        <authorList>
            <person name="Carninci P."/>
            <person name="Shibata Y."/>
            <person name="Hayatsu N."/>
            <person name="Sugahara Y."/>
            <person name="Shibata K."/>
            <person name="Itoh M."/>
            <person name="Konno H."/>
            <person name="Okazaki Y."/>
            <person name="Muramatsu M."/>
            <person name="Hayashizaki Y."/>
        </authorList>
    </citation>
    <scope>NUCLEOTIDE SEQUENCE</scope>
    <source>
        <strain evidence="1">C57BL/6J</strain>
        <tissue evidence="1">Visual cortex</tissue>
    </source>
</reference>
<accession>Q3TYJ8</accession>
<evidence type="ECO:0000313" key="2">
    <source>
        <dbReference type="MGI" id="MGI:3641819"/>
    </source>
</evidence>
<name>Q3TYJ8_MOUSE</name>
<organism evidence="1">
    <name type="scientific">Mus musculus</name>
    <name type="common">Mouse</name>
    <dbReference type="NCBI Taxonomy" id="10090"/>
    <lineage>
        <taxon>Eukaryota</taxon>
        <taxon>Metazoa</taxon>
        <taxon>Chordata</taxon>
        <taxon>Craniata</taxon>
        <taxon>Vertebrata</taxon>
        <taxon>Euteleostomi</taxon>
        <taxon>Mammalia</taxon>
        <taxon>Eutheria</taxon>
        <taxon>Euarchontoglires</taxon>
        <taxon>Glires</taxon>
        <taxon>Rodentia</taxon>
        <taxon>Myomorpha</taxon>
        <taxon>Muroidea</taxon>
        <taxon>Muridae</taxon>
        <taxon>Murinae</taxon>
        <taxon>Mus</taxon>
        <taxon>Mus</taxon>
    </lineage>
</organism>
<reference evidence="1" key="5">
    <citation type="journal article" date="2002" name="Nature">
        <title>Analysis of the mouse transcriptome based on functional annotation of 60,770 full-length cDNAs.</title>
        <authorList>
            <consortium name="The FANTOM Consortium and the RIKEN Genome Exploration Research Group Phase I and II Team"/>
        </authorList>
    </citation>
    <scope>NUCLEOTIDE SEQUENCE</scope>
    <source>
        <strain evidence="1">C57BL/6J</strain>
        <tissue evidence="1">Visual cortex</tissue>
    </source>
</reference>
<protein>
    <submittedName>
        <fullName evidence="1">Uncharacterized protein</fullName>
    </submittedName>
</protein>
<dbReference type="AlphaFoldDB" id="Q3TYJ8"/>
<reference evidence="1" key="7">
    <citation type="journal article" date="2005" name="Science">
        <title>The Transcriptional Landscape of the Mammalian Genome.</title>
        <authorList>
            <consortium name="The FANTOM Consortium"/>
            <consortium name="Riken Genome Exploration Research Group and Genome Science Group (Genome Network Project Core Group)"/>
        </authorList>
    </citation>
    <scope>NUCLEOTIDE SEQUENCE</scope>
    <source>
        <strain evidence="1">C57BL/6J</strain>
        <tissue evidence="1">Visual cortex</tissue>
    </source>
</reference>
<evidence type="ECO:0000313" key="1">
    <source>
        <dbReference type="EMBL" id="BAE34565.1"/>
    </source>
</evidence>
<gene>
    <name evidence="2" type="primary">Gm10855</name>
</gene>
<dbReference type="MGI" id="MGI:3641819">
    <property type="gene designation" value="Gm10855"/>
</dbReference>
<reference evidence="1" key="3">
    <citation type="journal article" date="2000" name="Genome Res.">
        <title>RIKEN integrated sequence analysis (RISA) system--384-format sequencing pipeline with 384 multicapillary sequencer.</title>
        <authorList>
            <person name="Shibata K."/>
            <person name="Itoh M."/>
            <person name="Aizawa K."/>
            <person name="Nagaoka S."/>
            <person name="Sasaki N."/>
            <person name="Carninci P."/>
            <person name="Konno H."/>
            <person name="Akiyama J."/>
            <person name="Nishi K."/>
            <person name="Kitsunai T."/>
            <person name="Tashiro H."/>
            <person name="Itoh M."/>
            <person name="Sumi N."/>
            <person name="Ishii Y."/>
            <person name="Nakamura S."/>
            <person name="Hazama M."/>
            <person name="Nishine T."/>
            <person name="Harada A."/>
            <person name="Yamamoto R."/>
            <person name="Matsumoto H."/>
            <person name="Sakaguchi S."/>
            <person name="Ikegami T."/>
            <person name="Kashiwagi K."/>
            <person name="Fujiwake S."/>
            <person name="Inoue K."/>
            <person name="Togawa Y."/>
            <person name="Izawa M."/>
            <person name="Ohara E."/>
            <person name="Watahiki M."/>
            <person name="Yoneda Y."/>
            <person name="Ishikawa T."/>
            <person name="Ozawa K."/>
            <person name="Tanaka T."/>
            <person name="Matsuura S."/>
            <person name="Kawai J."/>
            <person name="Okazaki Y."/>
            <person name="Muramatsu M."/>
            <person name="Inoue Y."/>
            <person name="Kira A."/>
            <person name="Hayashizaki Y."/>
        </authorList>
    </citation>
    <scope>NUCLEOTIDE SEQUENCE</scope>
    <source>
        <strain evidence="1">C57BL/6J</strain>
        <tissue evidence="1">Visual cortex</tissue>
    </source>
</reference>